<evidence type="ECO:0000313" key="1">
    <source>
        <dbReference type="EMBL" id="PTU75974.1"/>
    </source>
</evidence>
<comment type="caution">
    <text evidence="1">The sequence shown here is derived from an EMBL/GenBank/DDBJ whole genome shotgun (WGS) entry which is preliminary data.</text>
</comment>
<evidence type="ECO:0008006" key="3">
    <source>
        <dbReference type="Google" id="ProtNLM"/>
    </source>
</evidence>
<protein>
    <recommendedName>
        <fullName evidence="3">Lipoprotein</fullName>
    </recommendedName>
</protein>
<dbReference type="OrthoDB" id="8655020at2"/>
<accession>A0A2T5PE14</accession>
<dbReference type="Proteomes" id="UP000244064">
    <property type="component" value="Unassembled WGS sequence"/>
</dbReference>
<keyword evidence="2" id="KW-1185">Reference proteome</keyword>
<reference evidence="1 2" key="1">
    <citation type="submission" date="2018-04" db="EMBL/GenBank/DDBJ databases">
        <title>Pseudomonas sp. nov., isolated from mangrove soil.</title>
        <authorList>
            <person name="Chen C."/>
        </authorList>
    </citation>
    <scope>NUCLEOTIDE SEQUENCE [LARGE SCALE GENOMIC DNA]</scope>
    <source>
        <strain evidence="1 2">TC-11</strain>
    </source>
</reference>
<dbReference type="EMBL" id="QASN01000003">
    <property type="protein sequence ID" value="PTU75974.1"/>
    <property type="molecule type" value="Genomic_DNA"/>
</dbReference>
<sequence>MKAALIGLPLAAILAGCVPYPVNKTLQPAARLQLLDQRGMPVADAEVTLISRNRFGQSEHLRQTGHSDAQGWVHFNRMAEWRVETSMLHGSAQYLWNWCVYRPGFVTWQSTPEGDRFNREQSVRLLPGASRPCPPAPGE</sequence>
<evidence type="ECO:0000313" key="2">
    <source>
        <dbReference type="Proteomes" id="UP000244064"/>
    </source>
</evidence>
<dbReference type="PROSITE" id="PS51257">
    <property type="entry name" value="PROKAR_LIPOPROTEIN"/>
    <property type="match status" value="1"/>
</dbReference>
<gene>
    <name evidence="1" type="ORF">DBO85_02525</name>
</gene>
<proteinExistence type="predicted"/>
<dbReference type="RefSeq" id="WP_108104991.1">
    <property type="nucleotide sequence ID" value="NZ_QASN01000003.1"/>
</dbReference>
<organism evidence="1 2">
    <name type="scientific">Pseudomonas mangrovi</name>
    <dbReference type="NCBI Taxonomy" id="2161748"/>
    <lineage>
        <taxon>Bacteria</taxon>
        <taxon>Pseudomonadati</taxon>
        <taxon>Pseudomonadota</taxon>
        <taxon>Gammaproteobacteria</taxon>
        <taxon>Pseudomonadales</taxon>
        <taxon>Pseudomonadaceae</taxon>
        <taxon>Pseudomonas</taxon>
    </lineage>
</organism>
<name>A0A2T5PE14_9PSED</name>
<dbReference type="AlphaFoldDB" id="A0A2T5PE14"/>